<name>A0ACC0WK34_9STRA</name>
<evidence type="ECO:0000313" key="2">
    <source>
        <dbReference type="Proteomes" id="UP001163321"/>
    </source>
</evidence>
<accession>A0ACC0WK34</accession>
<dbReference type="Proteomes" id="UP001163321">
    <property type="component" value="Chromosome 12"/>
</dbReference>
<dbReference type="EMBL" id="CM047591">
    <property type="protein sequence ID" value="KAI9918273.1"/>
    <property type="molecule type" value="Genomic_DNA"/>
</dbReference>
<proteinExistence type="predicted"/>
<gene>
    <name evidence="1" type="ORF">PsorP6_011907</name>
</gene>
<protein>
    <submittedName>
        <fullName evidence="1">Uncharacterized protein</fullName>
    </submittedName>
</protein>
<reference evidence="1 2" key="1">
    <citation type="journal article" date="2022" name="bioRxiv">
        <title>The genome of the oomycete Peronosclerospora sorghi, a cosmopolitan pathogen of maize and sorghum, is inflated with dispersed pseudogenes.</title>
        <authorList>
            <person name="Fletcher K."/>
            <person name="Martin F."/>
            <person name="Isakeit T."/>
            <person name="Cavanaugh K."/>
            <person name="Magill C."/>
            <person name="Michelmore R."/>
        </authorList>
    </citation>
    <scope>NUCLEOTIDE SEQUENCE [LARGE SCALE GENOMIC DNA]</scope>
    <source>
        <strain evidence="1">P6</strain>
    </source>
</reference>
<keyword evidence="2" id="KW-1185">Reference proteome</keyword>
<evidence type="ECO:0000313" key="1">
    <source>
        <dbReference type="EMBL" id="KAI9918273.1"/>
    </source>
</evidence>
<comment type="caution">
    <text evidence="1">The sequence shown here is derived from an EMBL/GenBank/DDBJ whole genome shotgun (WGS) entry which is preliminary data.</text>
</comment>
<organism evidence="1 2">
    <name type="scientific">Peronosclerospora sorghi</name>
    <dbReference type="NCBI Taxonomy" id="230839"/>
    <lineage>
        <taxon>Eukaryota</taxon>
        <taxon>Sar</taxon>
        <taxon>Stramenopiles</taxon>
        <taxon>Oomycota</taxon>
        <taxon>Peronosporomycetes</taxon>
        <taxon>Peronosporales</taxon>
        <taxon>Peronosporaceae</taxon>
        <taxon>Peronosclerospora</taxon>
    </lineage>
</organism>
<sequence length="78" mass="8921">MAKVAKIDFAYFLEHEREVLLELSGERKRSLLWRFAEGSLRTTIVKQVLVQGLMIVDVPVDIHAGEVVVEFKDSSFET</sequence>